<gene>
    <name evidence="4" type="ORF">C8A01DRAFT_35107</name>
</gene>
<comment type="similarity">
    <text evidence="1">Belongs to the universal ribosomal protein uL1 family.</text>
</comment>
<dbReference type="GO" id="GO:0003735">
    <property type="term" value="F:structural constituent of ribosome"/>
    <property type="evidence" value="ECO:0007669"/>
    <property type="project" value="TreeGrafter"/>
</dbReference>
<dbReference type="Pfam" id="PF00687">
    <property type="entry name" value="Ribosomal_L1"/>
    <property type="match status" value="1"/>
</dbReference>
<dbReference type="CDD" id="cd00403">
    <property type="entry name" value="Ribosomal_L1"/>
    <property type="match status" value="1"/>
</dbReference>
<evidence type="ECO:0000313" key="4">
    <source>
        <dbReference type="EMBL" id="KAK4040832.1"/>
    </source>
</evidence>
<keyword evidence="3" id="KW-0687">Ribonucleoprotein</keyword>
<dbReference type="InterPro" id="IPR028364">
    <property type="entry name" value="Ribosomal_uL1/biogenesis"/>
</dbReference>
<keyword evidence="2 4" id="KW-0689">Ribosomal protein</keyword>
<dbReference type="AlphaFoldDB" id="A0AAN6PHG9"/>
<reference evidence="5" key="1">
    <citation type="journal article" date="2023" name="Mol. Phylogenet. Evol.">
        <title>Genome-scale phylogeny and comparative genomics of the fungal order Sordariales.</title>
        <authorList>
            <person name="Hensen N."/>
            <person name="Bonometti L."/>
            <person name="Westerberg I."/>
            <person name="Brannstrom I.O."/>
            <person name="Guillou S."/>
            <person name="Cros-Aarteil S."/>
            <person name="Calhoun S."/>
            <person name="Haridas S."/>
            <person name="Kuo A."/>
            <person name="Mondo S."/>
            <person name="Pangilinan J."/>
            <person name="Riley R."/>
            <person name="LaButti K."/>
            <person name="Andreopoulos B."/>
            <person name="Lipzen A."/>
            <person name="Chen C."/>
            <person name="Yan M."/>
            <person name="Daum C."/>
            <person name="Ng V."/>
            <person name="Clum A."/>
            <person name="Steindorff A."/>
            <person name="Ohm R.A."/>
            <person name="Martin F."/>
            <person name="Silar P."/>
            <person name="Natvig D.O."/>
            <person name="Lalanne C."/>
            <person name="Gautier V."/>
            <person name="Ament-Velasquez S.L."/>
            <person name="Kruys A."/>
            <person name="Hutchinson M.I."/>
            <person name="Powell A.J."/>
            <person name="Barry K."/>
            <person name="Miller A.N."/>
            <person name="Grigoriev I.V."/>
            <person name="Debuchy R."/>
            <person name="Gladieux P."/>
            <person name="Hiltunen Thoren M."/>
            <person name="Johannesson H."/>
        </authorList>
    </citation>
    <scope>NUCLEOTIDE SEQUENCE [LARGE SCALE GENOMIC DNA]</scope>
    <source>
        <strain evidence="5">CBS 284.82</strain>
    </source>
</reference>
<dbReference type="SUPFAM" id="SSF56808">
    <property type="entry name" value="Ribosomal protein L1"/>
    <property type="match status" value="1"/>
</dbReference>
<organism evidence="4 5">
    <name type="scientific">Parachaetomium inaequale</name>
    <dbReference type="NCBI Taxonomy" id="2588326"/>
    <lineage>
        <taxon>Eukaryota</taxon>
        <taxon>Fungi</taxon>
        <taxon>Dikarya</taxon>
        <taxon>Ascomycota</taxon>
        <taxon>Pezizomycotina</taxon>
        <taxon>Sordariomycetes</taxon>
        <taxon>Sordariomycetidae</taxon>
        <taxon>Sordariales</taxon>
        <taxon>Chaetomiaceae</taxon>
        <taxon>Parachaetomium</taxon>
    </lineage>
</organism>
<dbReference type="Proteomes" id="UP001303115">
    <property type="component" value="Unassembled WGS sequence"/>
</dbReference>
<keyword evidence="5" id="KW-1185">Reference proteome</keyword>
<proteinExistence type="inferred from homology"/>
<dbReference type="InterPro" id="IPR023674">
    <property type="entry name" value="Ribosomal_uL1-like"/>
</dbReference>
<dbReference type="Gene3D" id="3.30.190.20">
    <property type="match status" value="1"/>
</dbReference>
<dbReference type="GO" id="GO:0005762">
    <property type="term" value="C:mitochondrial large ribosomal subunit"/>
    <property type="evidence" value="ECO:0007669"/>
    <property type="project" value="TreeGrafter"/>
</dbReference>
<dbReference type="PANTHER" id="PTHR36427">
    <property type="entry name" value="54S RIBOSOMAL PROTEIN L1, MITOCHONDRIAL"/>
    <property type="match status" value="1"/>
</dbReference>
<dbReference type="Gene3D" id="3.40.50.790">
    <property type="match status" value="1"/>
</dbReference>
<comment type="caution">
    <text evidence="4">The sequence shown here is derived from an EMBL/GenBank/DDBJ whole genome shotgun (WGS) entry which is preliminary data.</text>
</comment>
<evidence type="ECO:0000256" key="2">
    <source>
        <dbReference type="ARBA" id="ARBA00022980"/>
    </source>
</evidence>
<accession>A0AAN6PHG9</accession>
<protein>
    <submittedName>
        <fullName evidence="4">Ribosomal protein L1-like protein</fullName>
    </submittedName>
</protein>
<name>A0AAN6PHG9_9PEZI</name>
<sequence length="307" mass="33573">MASLNQCLASLARLNLTAPARPTAVASTIPKFLLPTATATATASSVRYASGGGGMRKRPVKKKKVYKTFRSYDLSPMEQFSLCDAMRYLRAFEVGRPPTVVKYELAVKLKTHKSGPVIRNRIRLPYPVKTDTRIGVVCPEDSPMMVEAQQLGAVAVGQESLFESIRQGNIPFNKLICHVDSQEALSKSYLGKILGPKGLMPNTKTKTITSDIKATMQELIGADEYRERTGVVRLAVGQLGFTPQMLSDNIKSLMSMLKADINNIDDSYTKALDEIVLSSTNGPGFSLNGIFLSADEKLKPEHLQSVM</sequence>
<evidence type="ECO:0000256" key="1">
    <source>
        <dbReference type="ARBA" id="ARBA00010531"/>
    </source>
</evidence>
<dbReference type="EMBL" id="MU854368">
    <property type="protein sequence ID" value="KAK4040832.1"/>
    <property type="molecule type" value="Genomic_DNA"/>
</dbReference>
<evidence type="ECO:0000256" key="3">
    <source>
        <dbReference type="ARBA" id="ARBA00023274"/>
    </source>
</evidence>
<evidence type="ECO:0000313" key="5">
    <source>
        <dbReference type="Proteomes" id="UP001303115"/>
    </source>
</evidence>
<dbReference type="InterPro" id="IPR016095">
    <property type="entry name" value="Ribosomal_uL1_3-a/b-sand"/>
</dbReference>
<dbReference type="PANTHER" id="PTHR36427:SF3">
    <property type="entry name" value="LARGE RIBOSOMAL SUBUNIT PROTEIN UL1M"/>
    <property type="match status" value="1"/>
</dbReference>